<evidence type="ECO:0000256" key="3">
    <source>
        <dbReference type="ARBA" id="ARBA00022748"/>
    </source>
</evidence>
<feature type="domain" description="Thioredoxin" evidence="6">
    <location>
        <begin position="37"/>
        <end position="176"/>
    </location>
</feature>
<accession>A0A4U7N6C9</accession>
<dbReference type="PANTHER" id="PTHR42852">
    <property type="entry name" value="THIOL:DISULFIDE INTERCHANGE PROTEIN DSBE"/>
    <property type="match status" value="1"/>
</dbReference>
<dbReference type="AlphaFoldDB" id="A0A4U7N6C9"/>
<keyword evidence="4" id="KW-1015">Disulfide bond</keyword>
<dbReference type="Pfam" id="PF08534">
    <property type="entry name" value="Redoxin"/>
    <property type="match status" value="1"/>
</dbReference>
<dbReference type="Gene3D" id="3.40.30.10">
    <property type="entry name" value="Glutaredoxin"/>
    <property type="match status" value="1"/>
</dbReference>
<evidence type="ECO:0000256" key="1">
    <source>
        <dbReference type="ARBA" id="ARBA00004196"/>
    </source>
</evidence>
<dbReference type="PROSITE" id="PS51352">
    <property type="entry name" value="THIOREDOXIN_2"/>
    <property type="match status" value="1"/>
</dbReference>
<dbReference type="RefSeq" id="WP_138015635.1">
    <property type="nucleotide sequence ID" value="NZ_SULI01000005.1"/>
</dbReference>
<reference evidence="7 8" key="1">
    <citation type="submission" date="2019-04" db="EMBL/GenBank/DDBJ databases">
        <title>Genome sequence of Pelagicola litoralis CL-ES2.</title>
        <authorList>
            <person name="Cao J."/>
        </authorList>
    </citation>
    <scope>NUCLEOTIDE SEQUENCE [LARGE SCALE GENOMIC DNA]</scope>
    <source>
        <strain evidence="7 8">CL-ES2</strain>
    </source>
</reference>
<evidence type="ECO:0000313" key="7">
    <source>
        <dbReference type="EMBL" id="TKZ21432.1"/>
    </source>
</evidence>
<organism evidence="7 8">
    <name type="scientific">Shimia litoralis</name>
    <dbReference type="NCBI Taxonomy" id="420403"/>
    <lineage>
        <taxon>Bacteria</taxon>
        <taxon>Pseudomonadati</taxon>
        <taxon>Pseudomonadota</taxon>
        <taxon>Alphaproteobacteria</taxon>
        <taxon>Rhodobacterales</taxon>
        <taxon>Roseobacteraceae</taxon>
    </lineage>
</organism>
<dbReference type="InterPro" id="IPR017937">
    <property type="entry name" value="Thioredoxin_CS"/>
</dbReference>
<sequence>MAKISPLMMAPPAIFAGLAALFFIGMSRENPNDLPSMLIQKSAPSVSALQPLLDTPLLTDEVLAQPGLKLVNFWGTWCVACRAEHPTLLKIEELLPVTLHGVNFDDTKAKAEAYLREDGNPFTTLGEDVTDKTKIDWGVYGAPETFLIDGNGTVLLRIAGPITERVIERTLGPAVQKAMTAAQTN</sequence>
<gene>
    <name evidence="7" type="ORF">FAP39_06755</name>
</gene>
<keyword evidence="5" id="KW-0676">Redox-active center</keyword>
<dbReference type="OrthoDB" id="9799347at2"/>
<comment type="similarity">
    <text evidence="2">Belongs to the thioredoxin family. DsbE subfamily.</text>
</comment>
<dbReference type="GO" id="GO:0017004">
    <property type="term" value="P:cytochrome complex assembly"/>
    <property type="evidence" value="ECO:0007669"/>
    <property type="project" value="UniProtKB-KW"/>
</dbReference>
<dbReference type="EMBL" id="SULI01000005">
    <property type="protein sequence ID" value="TKZ21432.1"/>
    <property type="molecule type" value="Genomic_DNA"/>
</dbReference>
<dbReference type="InterPro" id="IPR013766">
    <property type="entry name" value="Thioredoxin_domain"/>
</dbReference>
<comment type="caution">
    <text evidence="7">The sequence shown here is derived from an EMBL/GenBank/DDBJ whole genome shotgun (WGS) entry which is preliminary data.</text>
</comment>
<dbReference type="InterPro" id="IPR013740">
    <property type="entry name" value="Redoxin"/>
</dbReference>
<dbReference type="InterPro" id="IPR004799">
    <property type="entry name" value="Periplasmic_diS_OxRdtase_DsbE"/>
</dbReference>
<evidence type="ECO:0000313" key="8">
    <source>
        <dbReference type="Proteomes" id="UP000306575"/>
    </source>
</evidence>
<comment type="subcellular location">
    <subcellularLocation>
        <location evidence="1">Cell envelope</location>
    </subcellularLocation>
</comment>
<dbReference type="PROSITE" id="PS00194">
    <property type="entry name" value="THIOREDOXIN_1"/>
    <property type="match status" value="1"/>
</dbReference>
<dbReference type="SUPFAM" id="SSF52833">
    <property type="entry name" value="Thioredoxin-like"/>
    <property type="match status" value="1"/>
</dbReference>
<dbReference type="GO" id="GO:0015036">
    <property type="term" value="F:disulfide oxidoreductase activity"/>
    <property type="evidence" value="ECO:0007669"/>
    <property type="project" value="InterPro"/>
</dbReference>
<protein>
    <submittedName>
        <fullName evidence="7">DsbE family thiol:disulfide interchange protein</fullName>
    </submittedName>
</protein>
<dbReference type="InterPro" id="IPR036249">
    <property type="entry name" value="Thioredoxin-like_sf"/>
</dbReference>
<evidence type="ECO:0000256" key="5">
    <source>
        <dbReference type="ARBA" id="ARBA00023284"/>
    </source>
</evidence>
<dbReference type="InterPro" id="IPR050553">
    <property type="entry name" value="Thioredoxin_ResA/DsbE_sf"/>
</dbReference>
<keyword evidence="3" id="KW-0201">Cytochrome c-type biogenesis</keyword>
<evidence type="ECO:0000259" key="6">
    <source>
        <dbReference type="PROSITE" id="PS51352"/>
    </source>
</evidence>
<keyword evidence="8" id="KW-1185">Reference proteome</keyword>
<dbReference type="NCBIfam" id="TIGR00385">
    <property type="entry name" value="dsbE"/>
    <property type="match status" value="1"/>
</dbReference>
<evidence type="ECO:0000256" key="4">
    <source>
        <dbReference type="ARBA" id="ARBA00023157"/>
    </source>
</evidence>
<dbReference type="Proteomes" id="UP000306575">
    <property type="component" value="Unassembled WGS sequence"/>
</dbReference>
<name>A0A4U7N6C9_9RHOB</name>
<proteinExistence type="inferred from homology"/>
<dbReference type="GO" id="GO:0030288">
    <property type="term" value="C:outer membrane-bounded periplasmic space"/>
    <property type="evidence" value="ECO:0007669"/>
    <property type="project" value="InterPro"/>
</dbReference>
<dbReference type="PANTHER" id="PTHR42852:SF6">
    <property type="entry name" value="THIOL:DISULFIDE INTERCHANGE PROTEIN DSBE"/>
    <property type="match status" value="1"/>
</dbReference>
<evidence type="ECO:0000256" key="2">
    <source>
        <dbReference type="ARBA" id="ARBA00007758"/>
    </source>
</evidence>